<dbReference type="Gene3D" id="3.30.420.10">
    <property type="entry name" value="Ribonuclease H-like superfamily/Ribonuclease H"/>
    <property type="match status" value="1"/>
</dbReference>
<name>A0A8J6HGV6_TENMO</name>
<dbReference type="GO" id="GO:0005549">
    <property type="term" value="F:odorant binding"/>
    <property type="evidence" value="ECO:0007669"/>
    <property type="project" value="InterPro"/>
</dbReference>
<dbReference type="InterPro" id="IPR050863">
    <property type="entry name" value="CenT-Element_Derived"/>
</dbReference>
<reference evidence="11" key="1">
    <citation type="journal article" date="2020" name="J Insects Food Feed">
        <title>The yellow mealworm (Tenebrio molitor) genome: a resource for the emerging insects as food and feed industry.</title>
        <authorList>
            <person name="Eriksson T."/>
            <person name="Andere A."/>
            <person name="Kelstrup H."/>
            <person name="Emery V."/>
            <person name="Picard C."/>
        </authorList>
    </citation>
    <scope>NUCLEOTIDE SEQUENCE</scope>
    <source>
        <strain evidence="11">Stoneville</strain>
        <tissue evidence="11">Whole head</tissue>
    </source>
</reference>
<keyword evidence="4" id="KW-0552">Olfaction</keyword>
<evidence type="ECO:0000259" key="10">
    <source>
        <dbReference type="Pfam" id="PF03184"/>
    </source>
</evidence>
<dbReference type="GO" id="GO:0005634">
    <property type="term" value="C:nucleus"/>
    <property type="evidence" value="ECO:0007669"/>
    <property type="project" value="TreeGrafter"/>
</dbReference>
<keyword evidence="6 9" id="KW-0472">Membrane</keyword>
<dbReference type="InterPro" id="IPR004875">
    <property type="entry name" value="DDE_SF_endonuclease_dom"/>
</dbReference>
<dbReference type="EMBL" id="JABDTM020024323">
    <property type="protein sequence ID" value="KAH0814395.1"/>
    <property type="molecule type" value="Genomic_DNA"/>
</dbReference>
<evidence type="ECO:0000256" key="6">
    <source>
        <dbReference type="ARBA" id="ARBA00023136"/>
    </source>
</evidence>
<comment type="subcellular location">
    <subcellularLocation>
        <location evidence="1">Membrane</location>
        <topology evidence="1">Multi-pass membrane protein</topology>
    </subcellularLocation>
</comment>
<feature type="domain" description="DDE-1" evidence="10">
    <location>
        <begin position="388"/>
        <end position="565"/>
    </location>
</feature>
<keyword evidence="5 9" id="KW-1133">Transmembrane helix</keyword>
<keyword evidence="3 9" id="KW-0812">Transmembrane</keyword>
<dbReference type="GO" id="GO:0007165">
    <property type="term" value="P:signal transduction"/>
    <property type="evidence" value="ECO:0007669"/>
    <property type="project" value="UniProtKB-KW"/>
</dbReference>
<evidence type="ECO:0000256" key="9">
    <source>
        <dbReference type="SAM" id="Phobius"/>
    </source>
</evidence>
<evidence type="ECO:0000256" key="8">
    <source>
        <dbReference type="ARBA" id="ARBA00023224"/>
    </source>
</evidence>
<evidence type="ECO:0000256" key="7">
    <source>
        <dbReference type="ARBA" id="ARBA00023170"/>
    </source>
</evidence>
<evidence type="ECO:0000256" key="1">
    <source>
        <dbReference type="ARBA" id="ARBA00004141"/>
    </source>
</evidence>
<reference evidence="11" key="2">
    <citation type="submission" date="2021-08" db="EMBL/GenBank/DDBJ databases">
        <authorList>
            <person name="Eriksson T."/>
        </authorList>
    </citation>
    <scope>NUCLEOTIDE SEQUENCE</scope>
    <source>
        <strain evidence="11">Stoneville</strain>
        <tissue evidence="11">Whole head</tissue>
    </source>
</reference>
<dbReference type="GO" id="GO:0016020">
    <property type="term" value="C:membrane"/>
    <property type="evidence" value="ECO:0007669"/>
    <property type="project" value="UniProtKB-SubCell"/>
</dbReference>
<dbReference type="GO" id="GO:0004984">
    <property type="term" value="F:olfactory receptor activity"/>
    <property type="evidence" value="ECO:0007669"/>
    <property type="project" value="InterPro"/>
</dbReference>
<evidence type="ECO:0000313" key="12">
    <source>
        <dbReference type="Proteomes" id="UP000719412"/>
    </source>
</evidence>
<dbReference type="Pfam" id="PF02949">
    <property type="entry name" value="7tm_6"/>
    <property type="match status" value="1"/>
</dbReference>
<dbReference type="Proteomes" id="UP000719412">
    <property type="component" value="Unassembled WGS sequence"/>
</dbReference>
<dbReference type="PANTHER" id="PTHR19303">
    <property type="entry name" value="TRANSPOSON"/>
    <property type="match status" value="1"/>
</dbReference>
<evidence type="ECO:0000256" key="5">
    <source>
        <dbReference type="ARBA" id="ARBA00022989"/>
    </source>
</evidence>
<accession>A0A8J6HGV6</accession>
<dbReference type="InterPro" id="IPR036397">
    <property type="entry name" value="RNaseH_sf"/>
</dbReference>
<comment type="caution">
    <text evidence="11">The sequence shown here is derived from an EMBL/GenBank/DDBJ whole genome shotgun (WGS) entry which is preliminary data.</text>
</comment>
<proteinExistence type="predicted"/>
<dbReference type="PANTHER" id="PTHR19303:SF16">
    <property type="entry name" value="JERKY PROTEIN HOMOLOG-LIKE"/>
    <property type="match status" value="1"/>
</dbReference>
<dbReference type="InterPro" id="IPR004117">
    <property type="entry name" value="7tm6_olfct_rcpt"/>
</dbReference>
<evidence type="ECO:0000256" key="4">
    <source>
        <dbReference type="ARBA" id="ARBA00022725"/>
    </source>
</evidence>
<keyword evidence="8" id="KW-0807">Transducer</keyword>
<keyword evidence="12" id="KW-1185">Reference proteome</keyword>
<organism evidence="11 12">
    <name type="scientific">Tenebrio molitor</name>
    <name type="common">Yellow mealworm beetle</name>
    <dbReference type="NCBI Taxonomy" id="7067"/>
    <lineage>
        <taxon>Eukaryota</taxon>
        <taxon>Metazoa</taxon>
        <taxon>Ecdysozoa</taxon>
        <taxon>Arthropoda</taxon>
        <taxon>Hexapoda</taxon>
        <taxon>Insecta</taxon>
        <taxon>Pterygota</taxon>
        <taxon>Neoptera</taxon>
        <taxon>Endopterygota</taxon>
        <taxon>Coleoptera</taxon>
        <taxon>Polyphaga</taxon>
        <taxon>Cucujiformia</taxon>
        <taxon>Tenebrionidae</taxon>
        <taxon>Tenebrio</taxon>
    </lineage>
</organism>
<dbReference type="GO" id="GO:0003677">
    <property type="term" value="F:DNA binding"/>
    <property type="evidence" value="ECO:0007669"/>
    <property type="project" value="TreeGrafter"/>
</dbReference>
<evidence type="ECO:0000313" key="11">
    <source>
        <dbReference type="EMBL" id="KAH0814395.1"/>
    </source>
</evidence>
<evidence type="ECO:0000256" key="2">
    <source>
        <dbReference type="ARBA" id="ARBA00022606"/>
    </source>
</evidence>
<keyword evidence="7" id="KW-0675">Receptor</keyword>
<sequence>MWYQIEKQRLCKAIIMTENLLGNERGPMNDQDLTKTDYDPDRSLVLIEDPKVDLDKIADSAFIICQLGCFIIKMLPLINNADQIRSSIYIIEQPIFVAYSSKQEKIIEECIAICKRSSWFFLIFCIACVISWGITPFFDKEYKLPIDVWLPYDFKANLGLYLLSFVYIVAGAGNGAISNGAIDPLIAGLACYATSQIKILKDNLQHLSEYAEENILDKHVVRNGEQENKLKVMIIYNRIKFCVAHHNAILDGGGPKPSFIRLWDVDVKPRDSSRPCGLSVNGWLGKADLGLALCGSGMLIVQPRDASRVRFNERFGIRQLTVSGEKLSSDITAIEPFKNKFLQKIGELGLTPDQVYNADESGLFWRVLPNKTLVHKNEDSAPGRKISKERITFMPCANSTGTHKLKLLVIGKARKPRAFTKTGSLPVIYKGQPRAWVTQDIFKEWFFEEFVPAVRRKMSELKLPKKALLVLDNAPGHPSEDELLSDDGQITTMFLPPNCTPILQPMDQNVIQAIKLHYRKTLLLQVVSAENDISETLKKLNLKDVVYSLEEAWQSVSVNLITKSWKNLWPNRFQDASFINDNQDNSYDEEDLLPLSTLLRGNRPDENTKENELAIMTGLLNNLSKGGNLTRNEVRIWAIDNEDEKQDITFTDDEIVAEVVEQNEPEEDEPDTEEGSTLHSTALAGFNICIQWATENGIPLNQILLLRQMREKAMKLHINKSNIFKQTSIKDFFLNE</sequence>
<dbReference type="Pfam" id="PF03184">
    <property type="entry name" value="DDE_1"/>
    <property type="match status" value="1"/>
</dbReference>
<keyword evidence="2" id="KW-0716">Sensory transduction</keyword>
<protein>
    <recommendedName>
        <fullName evidence="10">DDE-1 domain-containing protein</fullName>
    </recommendedName>
</protein>
<feature type="transmembrane region" description="Helical" evidence="9">
    <location>
        <begin position="119"/>
        <end position="138"/>
    </location>
</feature>
<gene>
    <name evidence="11" type="ORF">GEV33_008397</name>
</gene>
<dbReference type="AlphaFoldDB" id="A0A8J6HGV6"/>
<evidence type="ECO:0000256" key="3">
    <source>
        <dbReference type="ARBA" id="ARBA00022692"/>
    </source>
</evidence>